<gene>
    <name evidence="2" type="ORF">AA0113_g184</name>
</gene>
<dbReference type="OrthoDB" id="3690312at2759"/>
<dbReference type="Proteomes" id="UP000293823">
    <property type="component" value="Unassembled WGS sequence"/>
</dbReference>
<dbReference type="AlphaFoldDB" id="A0A4Q4SSG8"/>
<comment type="caution">
    <text evidence="2">The sequence shown here is derived from an EMBL/GenBank/DDBJ whole genome shotgun (WGS) entry which is preliminary data.</text>
</comment>
<proteinExistence type="predicted"/>
<reference evidence="3" key="1">
    <citation type="journal article" date="2019" name="bioRxiv">
        <title>Genomics, evolutionary history and diagnostics of the Alternaria alternata species group including apple and Asian pear pathotypes.</title>
        <authorList>
            <person name="Armitage A.D."/>
            <person name="Cockerton H.M."/>
            <person name="Sreenivasaprasad S."/>
            <person name="Woodhall J.W."/>
            <person name="Lane C.R."/>
            <person name="Harrison R.J."/>
            <person name="Clarkson J.P."/>
        </authorList>
    </citation>
    <scope>NUCLEOTIDE SEQUENCE [LARGE SCALE GENOMIC DNA]</scope>
    <source>
        <strain evidence="3">RGR 97.0016</strain>
    </source>
</reference>
<keyword evidence="3" id="KW-1185">Reference proteome</keyword>
<sequence>MDDVSHPSKGYFPSSAYHFHNLKQRVLFNAHAYNVQSSSKAEHFDLITSTTSTGRLDGVECPGALVVYYNPKLRDWKMLYKSKSFPTAEDFLFEAKYRLEVMSTVEHKMDEGNTWAPEETGEQKPLTEASTKKEKGDDVQAAKDDLSRQTKPLVMVTALEKPKRTKARSFRYSHPPKLKLLLSCLI</sequence>
<feature type="region of interest" description="Disordered" evidence="1">
    <location>
        <begin position="110"/>
        <end position="149"/>
    </location>
</feature>
<evidence type="ECO:0000256" key="1">
    <source>
        <dbReference type="SAM" id="MobiDB-lite"/>
    </source>
</evidence>
<feature type="compositionally biased region" description="Basic and acidic residues" evidence="1">
    <location>
        <begin position="130"/>
        <end position="148"/>
    </location>
</feature>
<evidence type="ECO:0000313" key="3">
    <source>
        <dbReference type="Proteomes" id="UP000293823"/>
    </source>
</evidence>
<accession>A0A4Q4SSG8</accession>
<protein>
    <submittedName>
        <fullName evidence="2">Uncharacterized protein</fullName>
    </submittedName>
</protein>
<organism evidence="2 3">
    <name type="scientific">Alternaria arborescens</name>
    <dbReference type="NCBI Taxonomy" id="156630"/>
    <lineage>
        <taxon>Eukaryota</taxon>
        <taxon>Fungi</taxon>
        <taxon>Dikarya</taxon>
        <taxon>Ascomycota</taxon>
        <taxon>Pezizomycotina</taxon>
        <taxon>Dothideomycetes</taxon>
        <taxon>Pleosporomycetidae</taxon>
        <taxon>Pleosporales</taxon>
        <taxon>Pleosporineae</taxon>
        <taxon>Pleosporaceae</taxon>
        <taxon>Alternaria</taxon>
        <taxon>Alternaria sect. Alternaria</taxon>
    </lineage>
</organism>
<name>A0A4Q4SSG8_9PLEO</name>
<dbReference type="EMBL" id="PEJP01000001">
    <property type="protein sequence ID" value="RYO73262.1"/>
    <property type="molecule type" value="Genomic_DNA"/>
</dbReference>
<evidence type="ECO:0000313" key="2">
    <source>
        <dbReference type="EMBL" id="RYO73262.1"/>
    </source>
</evidence>